<name>A0A1E3K0B5_9TREE</name>
<keyword evidence="1" id="KW-0812">Transmembrane</keyword>
<organism evidence="2 3">
    <name type="scientific">Cryptococcus amylolentus CBS 6273</name>
    <dbReference type="NCBI Taxonomy" id="1296118"/>
    <lineage>
        <taxon>Eukaryota</taxon>
        <taxon>Fungi</taxon>
        <taxon>Dikarya</taxon>
        <taxon>Basidiomycota</taxon>
        <taxon>Agaricomycotina</taxon>
        <taxon>Tremellomycetes</taxon>
        <taxon>Tremellales</taxon>
        <taxon>Cryptococcaceae</taxon>
        <taxon>Cryptococcus</taxon>
    </lineage>
</organism>
<evidence type="ECO:0000313" key="2">
    <source>
        <dbReference type="EMBL" id="ODO05927.1"/>
    </source>
</evidence>
<accession>A0A1E3K0B5</accession>
<keyword evidence="1" id="KW-0472">Membrane</keyword>
<evidence type="ECO:0000256" key="1">
    <source>
        <dbReference type="SAM" id="Phobius"/>
    </source>
</evidence>
<reference evidence="2 3" key="1">
    <citation type="submission" date="2016-06" db="EMBL/GenBank/DDBJ databases">
        <title>Evolution of pathogenesis and genome organization in the Tremellales.</title>
        <authorList>
            <person name="Cuomo C."/>
            <person name="Litvintseva A."/>
            <person name="Heitman J."/>
            <person name="Chen Y."/>
            <person name="Sun S."/>
            <person name="Springer D."/>
            <person name="Dromer F."/>
            <person name="Young S."/>
            <person name="Zeng Q."/>
            <person name="Chapman S."/>
            <person name="Gujja S."/>
            <person name="Saif S."/>
            <person name="Birren B."/>
        </authorList>
    </citation>
    <scope>NUCLEOTIDE SEQUENCE [LARGE SCALE GENOMIC DNA]</scope>
    <source>
        <strain evidence="2 3">CBS 6273</strain>
    </source>
</reference>
<dbReference type="EMBL" id="MEKH01000007">
    <property type="protein sequence ID" value="ODO05927.1"/>
    <property type="molecule type" value="Genomic_DNA"/>
</dbReference>
<proteinExistence type="predicted"/>
<dbReference type="Proteomes" id="UP000095149">
    <property type="component" value="Unassembled WGS sequence"/>
</dbReference>
<evidence type="ECO:0000313" key="3">
    <source>
        <dbReference type="Proteomes" id="UP000095149"/>
    </source>
</evidence>
<gene>
    <name evidence="2" type="ORF">I350_04988</name>
</gene>
<dbReference type="AlphaFoldDB" id="A0A1E3K0B5"/>
<keyword evidence="1" id="KW-1133">Transmembrane helix</keyword>
<comment type="caution">
    <text evidence="2">The sequence shown here is derived from an EMBL/GenBank/DDBJ whole genome shotgun (WGS) entry which is preliminary data.</text>
</comment>
<sequence>MYCCPFCKQQLDPSPSEWPDTLKAYMKAEIATEVAKQLREERRHVVAEEEDGPHRWISGVAGVRGRTYRSGRHSKAFATISGIRISFVVDFLILALLPSVLSISFFFDFLTVSS</sequence>
<feature type="transmembrane region" description="Helical" evidence="1">
    <location>
        <begin position="85"/>
        <end position="107"/>
    </location>
</feature>
<protein>
    <submittedName>
        <fullName evidence="2">Uncharacterized protein</fullName>
    </submittedName>
</protein>